<proteinExistence type="predicted"/>
<feature type="non-terminal residue" evidence="2">
    <location>
        <position position="1"/>
    </location>
</feature>
<sequence length="61" mass="6924">WKSYIDDDDDDDDDDDSGSVHPLQDKALRTTSPLFCLSLLWSTYFPSSSQCRRAIVLLVSL</sequence>
<evidence type="ECO:0000313" key="3">
    <source>
        <dbReference type="Proteomes" id="UP000762676"/>
    </source>
</evidence>
<protein>
    <submittedName>
        <fullName evidence="2">Uncharacterized protein</fullName>
    </submittedName>
</protein>
<feature type="compositionally biased region" description="Acidic residues" evidence="1">
    <location>
        <begin position="1"/>
        <end position="17"/>
    </location>
</feature>
<feature type="region of interest" description="Disordered" evidence="1">
    <location>
        <begin position="1"/>
        <end position="24"/>
    </location>
</feature>
<name>A0AAV4FIY9_9GAST</name>
<comment type="caution">
    <text evidence="2">The sequence shown here is derived from an EMBL/GenBank/DDBJ whole genome shotgun (WGS) entry which is preliminary data.</text>
</comment>
<reference evidence="2 3" key="1">
    <citation type="journal article" date="2021" name="Elife">
        <title>Chloroplast acquisition without the gene transfer in kleptoplastic sea slugs, Plakobranchus ocellatus.</title>
        <authorList>
            <person name="Maeda T."/>
            <person name="Takahashi S."/>
            <person name="Yoshida T."/>
            <person name="Shimamura S."/>
            <person name="Takaki Y."/>
            <person name="Nagai Y."/>
            <person name="Toyoda A."/>
            <person name="Suzuki Y."/>
            <person name="Arimoto A."/>
            <person name="Ishii H."/>
            <person name="Satoh N."/>
            <person name="Nishiyama T."/>
            <person name="Hasebe M."/>
            <person name="Maruyama T."/>
            <person name="Minagawa J."/>
            <person name="Obokata J."/>
            <person name="Shigenobu S."/>
        </authorList>
    </citation>
    <scope>NUCLEOTIDE SEQUENCE [LARGE SCALE GENOMIC DNA]</scope>
</reference>
<evidence type="ECO:0000313" key="2">
    <source>
        <dbReference type="EMBL" id="GFR73387.1"/>
    </source>
</evidence>
<dbReference type="Proteomes" id="UP000762676">
    <property type="component" value="Unassembled WGS sequence"/>
</dbReference>
<gene>
    <name evidence="2" type="ORF">ElyMa_005728600</name>
</gene>
<dbReference type="EMBL" id="BMAT01011478">
    <property type="protein sequence ID" value="GFR73387.1"/>
    <property type="molecule type" value="Genomic_DNA"/>
</dbReference>
<dbReference type="AlphaFoldDB" id="A0AAV4FIY9"/>
<organism evidence="2 3">
    <name type="scientific">Elysia marginata</name>
    <dbReference type="NCBI Taxonomy" id="1093978"/>
    <lineage>
        <taxon>Eukaryota</taxon>
        <taxon>Metazoa</taxon>
        <taxon>Spiralia</taxon>
        <taxon>Lophotrochozoa</taxon>
        <taxon>Mollusca</taxon>
        <taxon>Gastropoda</taxon>
        <taxon>Heterobranchia</taxon>
        <taxon>Euthyneura</taxon>
        <taxon>Panpulmonata</taxon>
        <taxon>Sacoglossa</taxon>
        <taxon>Placobranchoidea</taxon>
        <taxon>Plakobranchidae</taxon>
        <taxon>Elysia</taxon>
    </lineage>
</organism>
<evidence type="ECO:0000256" key="1">
    <source>
        <dbReference type="SAM" id="MobiDB-lite"/>
    </source>
</evidence>
<accession>A0AAV4FIY9</accession>
<keyword evidence="3" id="KW-1185">Reference proteome</keyword>